<accession>A0A285AW55</accession>
<reference evidence="3" key="1">
    <citation type="submission" date="2017-08" db="EMBL/GenBank/DDBJ databases">
        <authorList>
            <person name="Brisse S."/>
        </authorList>
    </citation>
    <scope>NUCLEOTIDE SEQUENCE [LARGE SCALE GENOMIC DNA]</scope>
    <source>
        <strain evidence="3">06D021</strain>
    </source>
</reference>
<feature type="region of interest" description="Disordered" evidence="1">
    <location>
        <begin position="37"/>
        <end position="57"/>
    </location>
</feature>
<dbReference type="EMBL" id="FZTC01000008">
    <property type="protein sequence ID" value="SNU32882.1"/>
    <property type="molecule type" value="Genomic_DNA"/>
</dbReference>
<evidence type="ECO:0000313" key="3">
    <source>
        <dbReference type="Proteomes" id="UP000220639"/>
    </source>
</evidence>
<protein>
    <submittedName>
        <fullName evidence="2">Uncharacterized protein</fullName>
    </submittedName>
</protein>
<dbReference type="Proteomes" id="UP000220639">
    <property type="component" value="Unassembled WGS sequence"/>
</dbReference>
<name>A0A285AW55_9ENTR</name>
<evidence type="ECO:0000313" key="2">
    <source>
        <dbReference type="EMBL" id="SNU32882.1"/>
    </source>
</evidence>
<proteinExistence type="predicted"/>
<organism evidence="2 3">
    <name type="scientific">Klebsiella grimontii</name>
    <dbReference type="NCBI Taxonomy" id="2058152"/>
    <lineage>
        <taxon>Bacteria</taxon>
        <taxon>Pseudomonadati</taxon>
        <taxon>Pseudomonadota</taxon>
        <taxon>Gammaproteobacteria</taxon>
        <taxon>Enterobacterales</taxon>
        <taxon>Enterobacteriaceae</taxon>
        <taxon>Klebsiella/Raoultella group</taxon>
        <taxon>Klebsiella</taxon>
    </lineage>
</organism>
<dbReference type="AlphaFoldDB" id="A0A285AW55"/>
<evidence type="ECO:0000256" key="1">
    <source>
        <dbReference type="SAM" id="MobiDB-lite"/>
    </source>
</evidence>
<gene>
    <name evidence="2" type="ORF">KOSB73_160017</name>
</gene>
<sequence length="57" mass="6131">MMALMFLDVPSLSRAGGWDNRFTAIVCKSSQNNETGFGFGVENGKSPRGRAYSNGLS</sequence>